<reference evidence="1 2" key="1">
    <citation type="journal article" date="2020" name="ISME J.">
        <title>Uncovering the hidden diversity of litter-decomposition mechanisms in mushroom-forming fungi.</title>
        <authorList>
            <person name="Floudas D."/>
            <person name="Bentzer J."/>
            <person name="Ahren D."/>
            <person name="Johansson T."/>
            <person name="Persson P."/>
            <person name="Tunlid A."/>
        </authorList>
    </citation>
    <scope>NUCLEOTIDE SEQUENCE [LARGE SCALE GENOMIC DNA]</scope>
    <source>
        <strain evidence="1 2">CBS 406.79</strain>
    </source>
</reference>
<organism evidence="1 2">
    <name type="scientific">Collybiopsis confluens</name>
    <dbReference type="NCBI Taxonomy" id="2823264"/>
    <lineage>
        <taxon>Eukaryota</taxon>
        <taxon>Fungi</taxon>
        <taxon>Dikarya</taxon>
        <taxon>Basidiomycota</taxon>
        <taxon>Agaricomycotina</taxon>
        <taxon>Agaricomycetes</taxon>
        <taxon>Agaricomycetidae</taxon>
        <taxon>Agaricales</taxon>
        <taxon>Marasmiineae</taxon>
        <taxon>Omphalotaceae</taxon>
        <taxon>Collybiopsis</taxon>
    </lineage>
</organism>
<sequence length="119" mass="13802">MGFSHAWPGVLIIWMHWNSSHKQICFVNRHLSRRCLAELCDIKESHITYASSRVMHVLLTSRVILHMRSQSRKPQWPSQPIRGVAVYVSQEQIISRSVDDDEVELLPLSEARRVQSVDV</sequence>
<dbReference type="EMBL" id="JAACJN010000011">
    <property type="protein sequence ID" value="KAF5391153.1"/>
    <property type="molecule type" value="Genomic_DNA"/>
</dbReference>
<gene>
    <name evidence="1" type="ORF">D9757_003082</name>
</gene>
<dbReference type="Proteomes" id="UP000518752">
    <property type="component" value="Unassembled WGS sequence"/>
</dbReference>
<name>A0A8H5HXB9_9AGAR</name>
<keyword evidence="2" id="KW-1185">Reference proteome</keyword>
<dbReference type="AlphaFoldDB" id="A0A8H5HXB9"/>
<dbReference type="OrthoDB" id="3350812at2759"/>
<evidence type="ECO:0000313" key="2">
    <source>
        <dbReference type="Proteomes" id="UP000518752"/>
    </source>
</evidence>
<protein>
    <submittedName>
        <fullName evidence="1">Uncharacterized protein</fullName>
    </submittedName>
</protein>
<proteinExistence type="predicted"/>
<evidence type="ECO:0000313" key="1">
    <source>
        <dbReference type="EMBL" id="KAF5391153.1"/>
    </source>
</evidence>
<accession>A0A8H5HXB9</accession>
<comment type="caution">
    <text evidence="1">The sequence shown here is derived from an EMBL/GenBank/DDBJ whole genome shotgun (WGS) entry which is preliminary data.</text>
</comment>